<organism evidence="10 11">
    <name type="scientific">Ectopseudomonas mendocina</name>
    <name type="common">Pseudomonas mendocina</name>
    <dbReference type="NCBI Taxonomy" id="300"/>
    <lineage>
        <taxon>Bacteria</taxon>
        <taxon>Pseudomonadati</taxon>
        <taxon>Pseudomonadota</taxon>
        <taxon>Gammaproteobacteria</taxon>
        <taxon>Pseudomonadales</taxon>
        <taxon>Pseudomonadaceae</taxon>
        <taxon>Ectopseudomonas</taxon>
    </lineage>
</organism>
<evidence type="ECO:0000259" key="8">
    <source>
        <dbReference type="PROSITE" id="PS50893"/>
    </source>
</evidence>
<reference evidence="10 11" key="1">
    <citation type="submission" date="2018-06" db="EMBL/GenBank/DDBJ databases">
        <authorList>
            <consortium name="Pathogen Informatics"/>
            <person name="Doyle S."/>
        </authorList>
    </citation>
    <scope>NUCLEOTIDE SEQUENCE [LARGE SCALE GENOMIC DNA]</scope>
    <source>
        <strain evidence="10 11">NCTC10899</strain>
    </source>
</reference>
<evidence type="ECO:0000256" key="6">
    <source>
        <dbReference type="ARBA" id="ARBA00023136"/>
    </source>
</evidence>
<evidence type="ECO:0000256" key="2">
    <source>
        <dbReference type="ARBA" id="ARBA00022692"/>
    </source>
</evidence>
<feature type="transmembrane region" description="Helical" evidence="7">
    <location>
        <begin position="85"/>
        <end position="106"/>
    </location>
</feature>
<dbReference type="OrthoDB" id="9806127at2"/>
<dbReference type="InterPro" id="IPR011527">
    <property type="entry name" value="ABC1_TM_dom"/>
</dbReference>
<name>A0A379IYL4_ECTME</name>
<keyword evidence="5 7" id="KW-1133">Transmembrane helix</keyword>
<comment type="subcellular location">
    <subcellularLocation>
        <location evidence="1">Cell membrane</location>
        <topology evidence="1">Multi-pass membrane protein</topology>
    </subcellularLocation>
</comment>
<dbReference type="InterPro" id="IPR017871">
    <property type="entry name" value="ABC_transporter-like_CS"/>
</dbReference>
<keyword evidence="3" id="KW-0547">Nucleotide-binding</keyword>
<dbReference type="EC" id="3.6.3.-" evidence="10"/>
<evidence type="ECO:0000256" key="4">
    <source>
        <dbReference type="ARBA" id="ARBA00022840"/>
    </source>
</evidence>
<keyword evidence="6 7" id="KW-0472">Membrane</keyword>
<feature type="transmembrane region" description="Helical" evidence="7">
    <location>
        <begin position="269"/>
        <end position="291"/>
    </location>
</feature>
<feature type="transmembrane region" description="Helical" evidence="7">
    <location>
        <begin position="161"/>
        <end position="180"/>
    </location>
</feature>
<dbReference type="SUPFAM" id="SSF90123">
    <property type="entry name" value="ABC transporter transmembrane region"/>
    <property type="match status" value="1"/>
</dbReference>
<dbReference type="SUPFAM" id="SSF52540">
    <property type="entry name" value="P-loop containing nucleoside triphosphate hydrolases"/>
    <property type="match status" value="1"/>
</dbReference>
<dbReference type="PROSITE" id="PS50893">
    <property type="entry name" value="ABC_TRANSPORTER_2"/>
    <property type="match status" value="1"/>
</dbReference>
<dbReference type="AlphaFoldDB" id="A0A379IYL4"/>
<dbReference type="SMART" id="SM00382">
    <property type="entry name" value="AAA"/>
    <property type="match status" value="1"/>
</dbReference>
<dbReference type="Proteomes" id="UP000254260">
    <property type="component" value="Unassembled WGS sequence"/>
</dbReference>
<dbReference type="InterPro" id="IPR003439">
    <property type="entry name" value="ABC_transporter-like_ATP-bd"/>
</dbReference>
<dbReference type="InterPro" id="IPR027417">
    <property type="entry name" value="P-loop_NTPase"/>
</dbReference>
<dbReference type="PANTHER" id="PTHR24221">
    <property type="entry name" value="ATP-BINDING CASSETTE SUB-FAMILY B"/>
    <property type="match status" value="1"/>
</dbReference>
<dbReference type="InterPro" id="IPR003593">
    <property type="entry name" value="AAA+_ATPase"/>
</dbReference>
<dbReference type="RefSeq" id="WP_013714474.1">
    <property type="nucleotide sequence ID" value="NZ_UGUU01000001.1"/>
</dbReference>
<evidence type="ECO:0000256" key="1">
    <source>
        <dbReference type="ARBA" id="ARBA00004651"/>
    </source>
</evidence>
<dbReference type="FunFam" id="3.40.50.300:FF:000218">
    <property type="entry name" value="Multidrug ABC transporter ATP-binding protein"/>
    <property type="match status" value="1"/>
</dbReference>
<protein>
    <submittedName>
        <fullName evidence="10">ABC transporter</fullName>
        <ecNumber evidence="10">3.6.3.-</ecNumber>
    </submittedName>
</protein>
<dbReference type="InterPro" id="IPR036640">
    <property type="entry name" value="ABC1_TM_sf"/>
</dbReference>
<dbReference type="GO" id="GO:0140359">
    <property type="term" value="F:ABC-type transporter activity"/>
    <property type="evidence" value="ECO:0007669"/>
    <property type="project" value="InterPro"/>
</dbReference>
<dbReference type="Pfam" id="PF00005">
    <property type="entry name" value="ABC_tran"/>
    <property type="match status" value="1"/>
</dbReference>
<dbReference type="GO" id="GO:0005524">
    <property type="term" value="F:ATP binding"/>
    <property type="evidence" value="ECO:0007669"/>
    <property type="project" value="UniProtKB-KW"/>
</dbReference>
<dbReference type="GO" id="GO:0034040">
    <property type="term" value="F:ATPase-coupled lipid transmembrane transporter activity"/>
    <property type="evidence" value="ECO:0007669"/>
    <property type="project" value="TreeGrafter"/>
</dbReference>
<feature type="transmembrane region" description="Helical" evidence="7">
    <location>
        <begin position="36"/>
        <end position="65"/>
    </location>
</feature>
<dbReference type="InterPro" id="IPR039421">
    <property type="entry name" value="Type_1_exporter"/>
</dbReference>
<evidence type="ECO:0000256" key="5">
    <source>
        <dbReference type="ARBA" id="ARBA00022989"/>
    </source>
</evidence>
<dbReference type="GO" id="GO:0016887">
    <property type="term" value="F:ATP hydrolysis activity"/>
    <property type="evidence" value="ECO:0007669"/>
    <property type="project" value="InterPro"/>
</dbReference>
<keyword evidence="2 7" id="KW-0812">Transmembrane</keyword>
<keyword evidence="10" id="KW-0378">Hydrolase</keyword>
<feature type="domain" description="ABC transmembrane type-1" evidence="9">
    <location>
        <begin position="41"/>
        <end position="329"/>
    </location>
</feature>
<dbReference type="Pfam" id="PF00664">
    <property type="entry name" value="ABC_membrane"/>
    <property type="match status" value="1"/>
</dbReference>
<evidence type="ECO:0000256" key="7">
    <source>
        <dbReference type="SAM" id="Phobius"/>
    </source>
</evidence>
<dbReference type="FunFam" id="1.20.1560.10:FF:000070">
    <property type="entry name" value="Multidrug ABC transporter ATP-binding protein"/>
    <property type="match status" value="1"/>
</dbReference>
<accession>A0A379IYL4</accession>
<feature type="domain" description="ABC transporter" evidence="8">
    <location>
        <begin position="363"/>
        <end position="602"/>
    </location>
</feature>
<evidence type="ECO:0000313" key="11">
    <source>
        <dbReference type="Proteomes" id="UP000254260"/>
    </source>
</evidence>
<evidence type="ECO:0000259" key="9">
    <source>
        <dbReference type="PROSITE" id="PS50929"/>
    </source>
</evidence>
<dbReference type="GO" id="GO:0005886">
    <property type="term" value="C:plasma membrane"/>
    <property type="evidence" value="ECO:0007669"/>
    <property type="project" value="UniProtKB-SubCell"/>
</dbReference>
<keyword evidence="4" id="KW-0067">ATP-binding</keyword>
<evidence type="ECO:0000256" key="3">
    <source>
        <dbReference type="ARBA" id="ARBA00022741"/>
    </source>
</evidence>
<sequence length="611" mass="67333">MLFRRFESLIDVFKPSPDVAPPDGMLRFYGHYLKQVWPLMVAVLVVGFFAALIEVALFSFLGQLIDMAQASTDASTFFEEHQRELLWMLLVALVIRPVVFGLHNLLTHQAVNPGLTNLVRWQNHRYVLKQSLSFFQNDFAGRIAQRVMQTGPSLRDSAMQVIDALWHVVVYAGSALYLFAAADLRLVVPLALWIVGYSAALWYFVPRIKARSAAASSARSKVMGRVVDGYSNIATLKLFAHSQEEESYAREAMQDLLDKFRLQSRTITALDFLITCLNGVLIVGTGALALWLWSHSLITTGAIALALGLVIRINNMAEWIMWVVNGIFENVGTVQDGMQTIVQPRQVLDRPDAKPIKVQQGGVRFEDIHFHYGKKGGVIAGLSIDIRPGEKIGLVGPSGAGKSTLVNLLLRLYDLESGRILIDDQDIATVTQESLRANIGVVTQDTSLLHRSIRDNLRYGKPGASDEELWEAVRKARADAFIPTLDDSQGGSGMDAQVGERGVKLSGGQRQRIAIARVLLKDAPILVLDEATSALDSEVEAAIQESLDSLMEGKTVIAIAHRLSTIARMDRLVVIDKGQVIETGTHAELIAQGGLYARLWQHQTGGFFGVE</sequence>
<dbReference type="PROSITE" id="PS00211">
    <property type="entry name" value="ABC_TRANSPORTER_1"/>
    <property type="match status" value="1"/>
</dbReference>
<dbReference type="Gene3D" id="1.20.1560.10">
    <property type="entry name" value="ABC transporter type 1, transmembrane domain"/>
    <property type="match status" value="1"/>
</dbReference>
<gene>
    <name evidence="10" type="ORF">NCTC10899_04092</name>
</gene>
<dbReference type="PANTHER" id="PTHR24221:SF203">
    <property type="entry name" value="ATP-BINDING_PERMEASE FUSION ABC TRANSPORTER-RELATED"/>
    <property type="match status" value="1"/>
</dbReference>
<dbReference type="PROSITE" id="PS50929">
    <property type="entry name" value="ABC_TM1F"/>
    <property type="match status" value="1"/>
</dbReference>
<dbReference type="Gene3D" id="3.40.50.300">
    <property type="entry name" value="P-loop containing nucleotide triphosphate hydrolases"/>
    <property type="match status" value="1"/>
</dbReference>
<feature type="transmembrane region" description="Helical" evidence="7">
    <location>
        <begin position="297"/>
        <end position="313"/>
    </location>
</feature>
<feature type="transmembrane region" description="Helical" evidence="7">
    <location>
        <begin position="186"/>
        <end position="205"/>
    </location>
</feature>
<evidence type="ECO:0000313" key="10">
    <source>
        <dbReference type="EMBL" id="SUD41226.1"/>
    </source>
</evidence>
<dbReference type="EMBL" id="UGUU01000001">
    <property type="protein sequence ID" value="SUD41226.1"/>
    <property type="molecule type" value="Genomic_DNA"/>
</dbReference>
<proteinExistence type="predicted"/>